<keyword evidence="5" id="KW-0732">Signal</keyword>
<gene>
    <name evidence="7" type="ORF">prwr041_20960</name>
</gene>
<feature type="signal peptide" evidence="5">
    <location>
        <begin position="1"/>
        <end position="22"/>
    </location>
</feature>
<dbReference type="Proteomes" id="UP001319045">
    <property type="component" value="Chromosome"/>
</dbReference>
<accession>A0ABM7P0B2</accession>
<keyword evidence="3" id="KW-1015">Disulfide bond</keyword>
<feature type="domain" description="Thioredoxin" evidence="6">
    <location>
        <begin position="232"/>
        <end position="369"/>
    </location>
</feature>
<evidence type="ECO:0000256" key="3">
    <source>
        <dbReference type="ARBA" id="ARBA00023157"/>
    </source>
</evidence>
<feature type="chain" id="PRO_5047435133" evidence="5">
    <location>
        <begin position="23"/>
        <end position="369"/>
    </location>
</feature>
<dbReference type="PROSITE" id="PS51352">
    <property type="entry name" value="THIOREDOXIN_2"/>
    <property type="match status" value="1"/>
</dbReference>
<name>A0ABM7P0B2_9BACT</name>
<evidence type="ECO:0000256" key="2">
    <source>
        <dbReference type="ARBA" id="ARBA00022748"/>
    </source>
</evidence>
<dbReference type="PANTHER" id="PTHR42852:SF6">
    <property type="entry name" value="THIOL:DISULFIDE INTERCHANGE PROTEIN DSBE"/>
    <property type="match status" value="1"/>
</dbReference>
<dbReference type="SUPFAM" id="SSF52833">
    <property type="entry name" value="Thioredoxin-like"/>
    <property type="match status" value="1"/>
</dbReference>
<keyword evidence="2" id="KW-0201">Cytochrome c-type biogenesis</keyword>
<dbReference type="PROSITE" id="PS00194">
    <property type="entry name" value="THIOREDOXIN_1"/>
    <property type="match status" value="1"/>
</dbReference>
<evidence type="ECO:0000313" key="8">
    <source>
        <dbReference type="Proteomes" id="UP001319045"/>
    </source>
</evidence>
<comment type="subcellular location">
    <subcellularLocation>
        <location evidence="1">Cell envelope</location>
    </subcellularLocation>
</comment>
<dbReference type="InterPro" id="IPR000866">
    <property type="entry name" value="AhpC/TSA"/>
</dbReference>
<dbReference type="InterPro" id="IPR050553">
    <property type="entry name" value="Thioredoxin_ResA/DsbE_sf"/>
</dbReference>
<keyword evidence="4" id="KW-0676">Redox-active center</keyword>
<evidence type="ECO:0000256" key="1">
    <source>
        <dbReference type="ARBA" id="ARBA00004196"/>
    </source>
</evidence>
<evidence type="ECO:0000259" key="6">
    <source>
        <dbReference type="PROSITE" id="PS51352"/>
    </source>
</evidence>
<dbReference type="Gene3D" id="3.40.30.10">
    <property type="entry name" value="Glutaredoxin"/>
    <property type="match status" value="1"/>
</dbReference>
<reference evidence="7 8" key="1">
    <citation type="journal article" date="2022" name="Int. J. Syst. Evol. Microbiol.">
        <title>Prevotella herbatica sp. nov., a plant polysaccharide-decomposing anaerobic bacterium isolated from a methanogenic reactor.</title>
        <authorList>
            <person name="Uek A."/>
            <person name="Tonouchi A."/>
            <person name="Kaku N."/>
            <person name="Ueki K."/>
        </authorList>
    </citation>
    <scope>NUCLEOTIDE SEQUENCE [LARGE SCALE GENOMIC DNA]</scope>
    <source>
        <strain evidence="7 8">WR041</strain>
    </source>
</reference>
<dbReference type="Pfam" id="PF00578">
    <property type="entry name" value="AhpC-TSA"/>
    <property type="match status" value="1"/>
</dbReference>
<dbReference type="InterPro" id="IPR036249">
    <property type="entry name" value="Thioredoxin-like_sf"/>
</dbReference>
<evidence type="ECO:0000256" key="4">
    <source>
        <dbReference type="ARBA" id="ARBA00023284"/>
    </source>
</evidence>
<dbReference type="InterPro" id="IPR013766">
    <property type="entry name" value="Thioredoxin_domain"/>
</dbReference>
<keyword evidence="8" id="KW-1185">Reference proteome</keyword>
<dbReference type="InterPro" id="IPR017937">
    <property type="entry name" value="Thioredoxin_CS"/>
</dbReference>
<dbReference type="PROSITE" id="PS51257">
    <property type="entry name" value="PROKAR_LIPOPROTEIN"/>
    <property type="match status" value="1"/>
</dbReference>
<evidence type="ECO:0000313" key="7">
    <source>
        <dbReference type="EMBL" id="BCS86203.1"/>
    </source>
</evidence>
<evidence type="ECO:0000256" key="5">
    <source>
        <dbReference type="SAM" id="SignalP"/>
    </source>
</evidence>
<sequence length="369" mass="40807">MNIMKKLSALLIAFSACVAVNAQSVVSLKISGLPDGTEIEAVYAYTHQSKEPAVAEAKVMNGQCVVTVPMDEPRYVGFKVKGYDGYVAQLMTDKGETPKVTAAAGKNVTDRGTYYYGSDVKVVNSPLEAEYISKIDAKRKYLDILYEAFHNGYTDMKSVGYVTAEKKFFTEVEKTYKAIAADNKDSWWGPFSMLALYSYFTEENAADWAQFSTEAQQSYYGQLLKKKISPEGLIGKDYPKFSFTDAKGKVNEAAKTVKGKKIFLVDFWASWCVPCRKEIPNLKSIYAANSKKGLEIISVSIDKSEAAWKKALEKENLPWPNGINKSGVDDLYHVQAIPAIFIVDAVTGKVIGENLRGEELAAKVADLLK</sequence>
<dbReference type="EMBL" id="AP024484">
    <property type="protein sequence ID" value="BCS86203.1"/>
    <property type="molecule type" value="Genomic_DNA"/>
</dbReference>
<dbReference type="CDD" id="cd02966">
    <property type="entry name" value="TlpA_like_family"/>
    <property type="match status" value="1"/>
</dbReference>
<proteinExistence type="predicted"/>
<dbReference type="PANTHER" id="PTHR42852">
    <property type="entry name" value="THIOL:DISULFIDE INTERCHANGE PROTEIN DSBE"/>
    <property type="match status" value="1"/>
</dbReference>
<organism evidence="7 8">
    <name type="scientific">Prevotella herbatica</name>
    <dbReference type="NCBI Taxonomy" id="2801997"/>
    <lineage>
        <taxon>Bacteria</taxon>
        <taxon>Pseudomonadati</taxon>
        <taxon>Bacteroidota</taxon>
        <taxon>Bacteroidia</taxon>
        <taxon>Bacteroidales</taxon>
        <taxon>Prevotellaceae</taxon>
        <taxon>Prevotella</taxon>
    </lineage>
</organism>
<protein>
    <submittedName>
        <fullName evidence="7">Thiol:disulfide interchange protein</fullName>
    </submittedName>
</protein>